<dbReference type="EMBL" id="JAHDTB010000010">
    <property type="protein sequence ID" value="MBW8288522.1"/>
    <property type="molecule type" value="Genomic_DNA"/>
</dbReference>
<dbReference type="RefSeq" id="WP_043572019.1">
    <property type="nucleotide sequence ID" value="NZ_CP142381.1"/>
</dbReference>
<evidence type="ECO:0000313" key="2">
    <source>
        <dbReference type="Proteomes" id="UP000711178"/>
    </source>
</evidence>
<accession>A0ABS7FEN5</accession>
<proteinExistence type="predicted"/>
<dbReference type="GeneID" id="89686132"/>
<comment type="caution">
    <text evidence="1">The sequence shown here is derived from an EMBL/GenBank/DDBJ whole genome shotgun (WGS) entry which is preliminary data.</text>
</comment>
<sequence length="132" mass="13930">MAEIKQTFGGAGGALQGVNMSGSQVTFYWGDALVNITVGSTSYGGNTKGLQSLTVTMPNDGVVILKKMQARTNQGYMVVSYLEFDLSGSIKKVGNFNANSATLEAMDGCQITFTGISSGGLIDRLQYRILPS</sequence>
<reference evidence="1 2" key="1">
    <citation type="submission" date="2021-05" db="EMBL/GenBank/DDBJ databases">
        <title>Draft Whole Genome Sequencing Of Biosensor Chromobacterium violaceum Strain CV026 Reveals A Regulatory RNA In Chromobacterium violaceum Phenotype Regulatory Network.</title>
        <authorList>
            <person name="Hong K.W."/>
            <person name="Chan K.G."/>
            <person name="Chang C.-Y."/>
        </authorList>
    </citation>
    <scope>NUCLEOTIDE SEQUENCE [LARGE SCALE GENOMIC DNA]</scope>
    <source>
        <strain evidence="1 2">ATCC 31532</strain>
    </source>
</reference>
<protein>
    <recommendedName>
        <fullName evidence="3">Calcium-mediated lectin domain-containing protein</fullName>
    </recommendedName>
</protein>
<gene>
    <name evidence="1" type="ORF">KIF53_12875</name>
</gene>
<dbReference type="Proteomes" id="UP000711178">
    <property type="component" value="Unassembled WGS sequence"/>
</dbReference>
<name>A0ABS7FEN5_9NEIS</name>
<evidence type="ECO:0000313" key="1">
    <source>
        <dbReference type="EMBL" id="MBW8288522.1"/>
    </source>
</evidence>
<keyword evidence="2" id="KW-1185">Reference proteome</keyword>
<organism evidence="1 2">
    <name type="scientific">Chromobacterium subtsugae</name>
    <dbReference type="NCBI Taxonomy" id="251747"/>
    <lineage>
        <taxon>Bacteria</taxon>
        <taxon>Pseudomonadati</taxon>
        <taxon>Pseudomonadota</taxon>
        <taxon>Betaproteobacteria</taxon>
        <taxon>Neisseriales</taxon>
        <taxon>Chromobacteriaceae</taxon>
        <taxon>Chromobacterium</taxon>
    </lineage>
</organism>
<evidence type="ECO:0008006" key="3">
    <source>
        <dbReference type="Google" id="ProtNLM"/>
    </source>
</evidence>